<reference evidence="1" key="1">
    <citation type="submission" date="2016-10" db="EMBL/GenBank/DDBJ databases">
        <authorList>
            <person name="de Groot N.N."/>
        </authorList>
    </citation>
    <scope>NUCLEOTIDE SEQUENCE</scope>
</reference>
<name>A0A1W1CW65_9ZZZZ</name>
<dbReference type="AlphaFoldDB" id="A0A1W1CW65"/>
<dbReference type="InterPro" id="IPR052748">
    <property type="entry name" value="ISR_Activator"/>
</dbReference>
<dbReference type="PANTHER" id="PTHR45011">
    <property type="entry name" value="DAP3-BINDING CELL DEATH ENHANCER 1"/>
    <property type="match status" value="1"/>
</dbReference>
<dbReference type="PANTHER" id="PTHR45011:SF1">
    <property type="entry name" value="DAP3-BINDING CELL DEATH ENHANCER 1"/>
    <property type="match status" value="1"/>
</dbReference>
<sequence length="137" mass="15655">MMKLFLLAFLLVFSLFADEVKGVKEYDLAMKYLAEQNYKAALKPMQTAAENNISNAQYNLALMYYQGDGVKQDLKKSAKWLEKAAKNGHKKAIANIGRIYMQLLDFKKAHYWLEINAKNGDKEAELLLKEIKATNSN</sequence>
<dbReference type="Gene3D" id="1.25.40.10">
    <property type="entry name" value="Tetratricopeptide repeat domain"/>
    <property type="match status" value="1"/>
</dbReference>
<dbReference type="Pfam" id="PF08238">
    <property type="entry name" value="Sel1"/>
    <property type="match status" value="2"/>
</dbReference>
<protein>
    <recommendedName>
        <fullName evidence="2">Beta-lactamase</fullName>
    </recommendedName>
</protein>
<proteinExistence type="predicted"/>
<dbReference type="SUPFAM" id="SSF81901">
    <property type="entry name" value="HCP-like"/>
    <property type="match status" value="1"/>
</dbReference>
<organism evidence="1">
    <name type="scientific">hydrothermal vent metagenome</name>
    <dbReference type="NCBI Taxonomy" id="652676"/>
    <lineage>
        <taxon>unclassified sequences</taxon>
        <taxon>metagenomes</taxon>
        <taxon>ecological metagenomes</taxon>
    </lineage>
</organism>
<dbReference type="SMART" id="SM00671">
    <property type="entry name" value="SEL1"/>
    <property type="match status" value="3"/>
</dbReference>
<accession>A0A1W1CW65</accession>
<gene>
    <name evidence="1" type="ORF">MNB_SM-6-672</name>
</gene>
<dbReference type="InterPro" id="IPR011990">
    <property type="entry name" value="TPR-like_helical_dom_sf"/>
</dbReference>
<evidence type="ECO:0008006" key="2">
    <source>
        <dbReference type="Google" id="ProtNLM"/>
    </source>
</evidence>
<dbReference type="InterPro" id="IPR006597">
    <property type="entry name" value="Sel1-like"/>
</dbReference>
<evidence type="ECO:0000313" key="1">
    <source>
        <dbReference type="EMBL" id="SFV70090.1"/>
    </source>
</evidence>
<dbReference type="EMBL" id="FPHK01000140">
    <property type="protein sequence ID" value="SFV70090.1"/>
    <property type="molecule type" value="Genomic_DNA"/>
</dbReference>